<evidence type="ECO:0000313" key="15">
    <source>
        <dbReference type="Proteomes" id="UP000288716"/>
    </source>
</evidence>
<evidence type="ECO:0000313" key="14">
    <source>
        <dbReference type="EMBL" id="RWS31390.1"/>
    </source>
</evidence>
<dbReference type="InterPro" id="IPR036770">
    <property type="entry name" value="Ankyrin_rpt-contain_sf"/>
</dbReference>
<keyword evidence="8" id="KW-1053">Target membrane</keyword>
<evidence type="ECO:0000256" key="5">
    <source>
        <dbReference type="ARBA" id="ARBA00023028"/>
    </source>
</evidence>
<keyword evidence="5" id="KW-0528">Neurotoxin</keyword>
<dbReference type="Proteomes" id="UP000288716">
    <property type="component" value="Unassembled WGS sequence"/>
</dbReference>
<dbReference type="InterPro" id="IPR002110">
    <property type="entry name" value="Ankyrin_rpt"/>
</dbReference>
<keyword evidence="6 12" id="KW-0040">ANK repeat</keyword>
<dbReference type="EMBL" id="NCKV01000177">
    <property type="protein sequence ID" value="RWS31390.1"/>
    <property type="molecule type" value="Genomic_DNA"/>
</dbReference>
<comment type="similarity">
    <text evidence="9">Belongs to the cationic peptide 01 (latrotoxin) family. 03 (alpha-latrotoxin) subfamily.</text>
</comment>
<reference evidence="14 15" key="1">
    <citation type="journal article" date="2018" name="Gigascience">
        <title>Genomes of trombidid mites reveal novel predicted allergens and laterally-transferred genes associated with secondary metabolism.</title>
        <authorList>
            <person name="Dong X."/>
            <person name="Chaisiri K."/>
            <person name="Xia D."/>
            <person name="Armstrong S.D."/>
            <person name="Fang Y."/>
            <person name="Donnelly M.J."/>
            <person name="Kadowaki T."/>
            <person name="McGarry J.W."/>
            <person name="Darby A.C."/>
            <person name="Makepeace B.L."/>
        </authorList>
    </citation>
    <scope>NUCLEOTIDE SEQUENCE [LARGE SCALE GENOMIC DNA]</scope>
    <source>
        <strain evidence="14">UoL-UT</strain>
    </source>
</reference>
<dbReference type="GO" id="GO:0044231">
    <property type="term" value="C:host cell presynaptic membrane"/>
    <property type="evidence" value="ECO:0007669"/>
    <property type="project" value="UniProtKB-KW"/>
</dbReference>
<sequence>MSTLSALPSPDASVQNQSYQFNRQLPLSASNLSVNYLQSPSVYNSTHCQNFVFPSNPSSLAPSPTRNSLNESLASSINDLTVETEQLERAIRHNDTRFVRRMLELYHNKFVFSTNIRASYFEKSSLETRSMCAGSQHDRSSLFKGQTYFDRKESGSTAEPGGESPAIFTNALHLAIESNAYDVTLLLLRSSFDPNEAGVTPFTSLDIWRRRSDSSYESAALAATNGNNNLNVCRVNSFSTSREQLIPHSVRSTSPHLLSPVLGQSVLSSSKDMHHFIRFSINSSPSSANSEVSSIGRYSTPTKVIKMKSELSAKLRTVHLGGSEETNPVTYEEEYTRDTLYALPPIFLATALNNAPILRELIKFGANVNIFDRHGVTPLHLAVCQERISRSCVHTLIQSGAKTNAKNKLGITPCDLLESRGNQLTELQKLMVDNAFSQIVLQQSLPSVVAHTSKQHASVEVDEISSPSLGLLFEDGNSTSADVVKVIHPEEESESGEFNILYTTRQSSVLNGSTSLSANKSKLLKKLKPKTKRTKSQENTVPNSGPDVYLCLEELSSDGPSHSSIQDNCI</sequence>
<evidence type="ECO:0000256" key="8">
    <source>
        <dbReference type="ARBA" id="ARBA00023298"/>
    </source>
</evidence>
<accession>A0A443SV63</accession>
<dbReference type="SMART" id="SM00248">
    <property type="entry name" value="ANK"/>
    <property type="match status" value="3"/>
</dbReference>
<comment type="subunit">
    <text evidence="10">Homotetramer in membranes.</text>
</comment>
<comment type="subcellular location">
    <subcellularLocation>
        <location evidence="1">Target cell membrane</location>
    </subcellularLocation>
</comment>
<dbReference type="Pfam" id="PF12796">
    <property type="entry name" value="Ank_2"/>
    <property type="match status" value="1"/>
</dbReference>
<organism evidence="14 15">
    <name type="scientific">Leptotrombidium deliense</name>
    <dbReference type="NCBI Taxonomy" id="299467"/>
    <lineage>
        <taxon>Eukaryota</taxon>
        <taxon>Metazoa</taxon>
        <taxon>Ecdysozoa</taxon>
        <taxon>Arthropoda</taxon>
        <taxon>Chelicerata</taxon>
        <taxon>Arachnida</taxon>
        <taxon>Acari</taxon>
        <taxon>Acariformes</taxon>
        <taxon>Trombidiformes</taxon>
        <taxon>Prostigmata</taxon>
        <taxon>Anystina</taxon>
        <taxon>Parasitengona</taxon>
        <taxon>Trombiculoidea</taxon>
        <taxon>Trombiculidae</taxon>
        <taxon>Leptotrombidium</taxon>
    </lineage>
</organism>
<dbReference type="SUPFAM" id="SSF48403">
    <property type="entry name" value="Ankyrin repeat"/>
    <property type="match status" value="1"/>
</dbReference>
<dbReference type="STRING" id="299467.A0A443SV63"/>
<dbReference type="GO" id="GO:0006887">
    <property type="term" value="P:exocytosis"/>
    <property type="evidence" value="ECO:0007669"/>
    <property type="project" value="UniProtKB-KW"/>
</dbReference>
<keyword evidence="7" id="KW-0472">Membrane</keyword>
<feature type="repeat" description="ANK" evidence="12">
    <location>
        <begin position="374"/>
        <end position="408"/>
    </location>
</feature>
<evidence type="ECO:0000256" key="3">
    <source>
        <dbReference type="ARBA" id="ARBA00022537"/>
    </source>
</evidence>
<dbReference type="PANTHER" id="PTHR24198:SF165">
    <property type="entry name" value="ANKYRIN REPEAT-CONTAINING PROTEIN-RELATED"/>
    <property type="match status" value="1"/>
</dbReference>
<dbReference type="Gene3D" id="1.25.40.20">
    <property type="entry name" value="Ankyrin repeat-containing domain"/>
    <property type="match status" value="1"/>
</dbReference>
<keyword evidence="5" id="KW-0800">Toxin</keyword>
<evidence type="ECO:0000256" key="11">
    <source>
        <dbReference type="ARBA" id="ARBA00049811"/>
    </source>
</evidence>
<keyword evidence="3" id="KW-1052">Target cell membrane</keyword>
<dbReference type="PANTHER" id="PTHR24198">
    <property type="entry name" value="ANKYRIN REPEAT AND PROTEIN KINASE DOMAIN-CONTAINING PROTEIN"/>
    <property type="match status" value="1"/>
</dbReference>
<evidence type="ECO:0000256" key="1">
    <source>
        <dbReference type="ARBA" id="ARBA00004175"/>
    </source>
</evidence>
<evidence type="ECO:0000256" key="6">
    <source>
        <dbReference type="ARBA" id="ARBA00023043"/>
    </source>
</evidence>
<comment type="caution">
    <text evidence="14">The sequence shown here is derived from an EMBL/GenBank/DDBJ whole genome shotgun (WGS) entry which is preliminary data.</text>
</comment>
<evidence type="ECO:0000256" key="13">
    <source>
        <dbReference type="SAM" id="MobiDB-lite"/>
    </source>
</evidence>
<evidence type="ECO:0000256" key="12">
    <source>
        <dbReference type="PROSITE-ProRule" id="PRU00023"/>
    </source>
</evidence>
<feature type="region of interest" description="Disordered" evidence="13">
    <location>
        <begin position="526"/>
        <end position="547"/>
    </location>
</feature>
<keyword evidence="5" id="KW-0638">Presynaptic neurotoxin</keyword>
<keyword evidence="2" id="KW-0268">Exocytosis</keyword>
<protein>
    <recommendedName>
        <fullName evidence="11">Alpha-latrotoxin</fullName>
    </recommendedName>
</protein>
<evidence type="ECO:0000256" key="2">
    <source>
        <dbReference type="ARBA" id="ARBA00022483"/>
    </source>
</evidence>
<dbReference type="PROSITE" id="PS50088">
    <property type="entry name" value="ANK_REPEAT"/>
    <property type="match status" value="2"/>
</dbReference>
<feature type="repeat" description="ANK" evidence="12">
    <location>
        <begin position="341"/>
        <end position="373"/>
    </location>
</feature>
<evidence type="ECO:0000256" key="4">
    <source>
        <dbReference type="ARBA" id="ARBA00022737"/>
    </source>
</evidence>
<keyword evidence="15" id="KW-1185">Reference proteome</keyword>
<name>A0A443SV63_9ACAR</name>
<gene>
    <name evidence="14" type="ORF">B4U80_02538</name>
</gene>
<evidence type="ECO:0000256" key="10">
    <source>
        <dbReference type="ARBA" id="ARBA00049715"/>
    </source>
</evidence>
<proteinExistence type="inferred from homology"/>
<dbReference type="PROSITE" id="PS50297">
    <property type="entry name" value="ANK_REP_REGION"/>
    <property type="match status" value="1"/>
</dbReference>
<evidence type="ECO:0000256" key="7">
    <source>
        <dbReference type="ARBA" id="ARBA00023136"/>
    </source>
</evidence>
<dbReference type="OrthoDB" id="269822at2759"/>
<dbReference type="VEuPathDB" id="VectorBase:LDEU000651"/>
<dbReference type="GO" id="GO:0044218">
    <property type="term" value="C:other organism cell membrane"/>
    <property type="evidence" value="ECO:0007669"/>
    <property type="project" value="UniProtKB-KW"/>
</dbReference>
<keyword evidence="4" id="KW-0677">Repeat</keyword>
<dbReference type="GO" id="GO:0005737">
    <property type="term" value="C:cytoplasm"/>
    <property type="evidence" value="ECO:0007669"/>
    <property type="project" value="TreeGrafter"/>
</dbReference>
<evidence type="ECO:0000256" key="9">
    <source>
        <dbReference type="ARBA" id="ARBA00049657"/>
    </source>
</evidence>
<dbReference type="AlphaFoldDB" id="A0A443SV63"/>